<organism evidence="4 5">
    <name type="scientific">Labeo rohita</name>
    <name type="common">Indian major carp</name>
    <name type="synonym">Cyprinus rohita</name>
    <dbReference type="NCBI Taxonomy" id="84645"/>
    <lineage>
        <taxon>Eukaryota</taxon>
        <taxon>Metazoa</taxon>
        <taxon>Chordata</taxon>
        <taxon>Craniata</taxon>
        <taxon>Vertebrata</taxon>
        <taxon>Euteleostomi</taxon>
        <taxon>Actinopterygii</taxon>
        <taxon>Neopterygii</taxon>
        <taxon>Teleostei</taxon>
        <taxon>Ostariophysi</taxon>
        <taxon>Cypriniformes</taxon>
        <taxon>Cyprinidae</taxon>
        <taxon>Labeoninae</taxon>
        <taxon>Labeonini</taxon>
        <taxon>Labeo</taxon>
    </lineage>
</organism>
<evidence type="ECO:0000256" key="1">
    <source>
        <dbReference type="ARBA" id="ARBA00023157"/>
    </source>
</evidence>
<comment type="caution">
    <text evidence="2">Lacks conserved residue(s) required for the propagation of feature annotation.</text>
</comment>
<feature type="disulfide bond" evidence="2">
    <location>
        <begin position="42"/>
        <end position="51"/>
    </location>
</feature>
<gene>
    <name evidence="4" type="ORF">ROHU_000028</name>
</gene>
<accession>A0A498P5T6</accession>
<evidence type="ECO:0000313" key="5">
    <source>
        <dbReference type="Proteomes" id="UP000290572"/>
    </source>
</evidence>
<comment type="caution">
    <text evidence="4">The sequence shown here is derived from an EMBL/GenBank/DDBJ whole genome shotgun (WGS) entry which is preliminary data.</text>
</comment>
<protein>
    <submittedName>
        <fullName evidence="4">Slit-like protein</fullName>
    </submittedName>
</protein>
<dbReference type="AlphaFoldDB" id="A0A498P5T6"/>
<dbReference type="SUPFAM" id="SSF49899">
    <property type="entry name" value="Concanavalin A-like lectins/glucanases"/>
    <property type="match status" value="1"/>
</dbReference>
<keyword evidence="5" id="KW-1185">Reference proteome</keyword>
<dbReference type="InterPro" id="IPR000742">
    <property type="entry name" value="EGF"/>
</dbReference>
<keyword evidence="2" id="KW-0245">EGF-like domain</keyword>
<dbReference type="CDD" id="cd00054">
    <property type="entry name" value="EGF_CA"/>
    <property type="match status" value="1"/>
</dbReference>
<dbReference type="Pfam" id="PF00008">
    <property type="entry name" value="EGF"/>
    <property type="match status" value="1"/>
</dbReference>
<sequence>MLLCVSGRLCEVSLSAPAGCELLLCENGAPCVESGGTAACQCLPGFGGPHCEKLLSVNFIDRDSYLLLDDVKNRPQTNITLQVQSIQLKEITVSVEERTILVLEIND</sequence>
<dbReference type="PROSITE" id="PS50026">
    <property type="entry name" value="EGF_3"/>
    <property type="match status" value="1"/>
</dbReference>
<evidence type="ECO:0000259" key="3">
    <source>
        <dbReference type="PROSITE" id="PS50026"/>
    </source>
</evidence>
<dbReference type="Proteomes" id="UP000290572">
    <property type="component" value="Unassembled WGS sequence"/>
</dbReference>
<proteinExistence type="predicted"/>
<dbReference type="Gene3D" id="2.10.25.10">
    <property type="entry name" value="Laminin"/>
    <property type="match status" value="1"/>
</dbReference>
<dbReference type="InterPro" id="IPR013320">
    <property type="entry name" value="ConA-like_dom_sf"/>
</dbReference>
<dbReference type="EMBL" id="QBIY01000280">
    <property type="protein sequence ID" value="RXN39615.1"/>
    <property type="molecule type" value="Genomic_DNA"/>
</dbReference>
<dbReference type="STRING" id="84645.A0A498P5T6"/>
<name>A0A498P5T6_LABRO</name>
<dbReference type="PROSITE" id="PS00022">
    <property type="entry name" value="EGF_1"/>
    <property type="match status" value="1"/>
</dbReference>
<reference evidence="4 5" key="1">
    <citation type="submission" date="2018-03" db="EMBL/GenBank/DDBJ databases">
        <title>Draft genome sequence of Rohu Carp (Labeo rohita).</title>
        <authorList>
            <person name="Das P."/>
            <person name="Kushwaha B."/>
            <person name="Joshi C.G."/>
            <person name="Kumar D."/>
            <person name="Nagpure N.S."/>
            <person name="Sahoo L."/>
            <person name="Das S.P."/>
            <person name="Bit A."/>
            <person name="Patnaik S."/>
            <person name="Meher P.K."/>
            <person name="Jayasankar P."/>
            <person name="Koringa P.G."/>
            <person name="Patel N.V."/>
            <person name="Hinsu A.T."/>
            <person name="Kumar R."/>
            <person name="Pandey M."/>
            <person name="Agarwal S."/>
            <person name="Srivastava S."/>
            <person name="Singh M."/>
            <person name="Iquebal M.A."/>
            <person name="Jaiswal S."/>
            <person name="Angadi U.B."/>
            <person name="Kumar N."/>
            <person name="Raza M."/>
            <person name="Shah T.M."/>
            <person name="Rai A."/>
            <person name="Jena J.K."/>
        </authorList>
    </citation>
    <scope>NUCLEOTIDE SEQUENCE [LARGE SCALE GENOMIC DNA]</scope>
    <source>
        <strain evidence="4">DASCIFA01</strain>
        <tissue evidence="4">Testis</tissue>
    </source>
</reference>
<evidence type="ECO:0000313" key="4">
    <source>
        <dbReference type="EMBL" id="RXN39615.1"/>
    </source>
</evidence>
<feature type="domain" description="EGF-like" evidence="3">
    <location>
        <begin position="16"/>
        <end position="52"/>
    </location>
</feature>
<evidence type="ECO:0000256" key="2">
    <source>
        <dbReference type="PROSITE-ProRule" id="PRU00076"/>
    </source>
</evidence>
<dbReference type="PROSITE" id="PS01186">
    <property type="entry name" value="EGF_2"/>
    <property type="match status" value="1"/>
</dbReference>
<keyword evidence="1 2" id="KW-1015">Disulfide bond</keyword>